<dbReference type="InterPro" id="IPR014043">
    <property type="entry name" value="Acyl_transferase_dom"/>
</dbReference>
<sequence>MVNAARDHAPLRRAVSDVLERVDGVAAERGVPALRPWLLGTAPPSARELAEAPTGTAQIALFGASVAIHRALSRTLGPPDAVVAVSFGEIAALTAAGALTVEDGARAAHDLACVLTTCPGGLTLLRCSPATARRLIRDTGDHPDLQDGRGADSDGASEVAVAVVNDSSSVVVSGPLDKLCLVERAAAEHGVTAARLRLPFSSHHPGLRAQAAAFTDALRGYPMKAPRLPVYSAVAGRAYQADDSLAERLADCLTRPAELPPVLRRAAAHHPGPLLEAGTGRALADSARRVLRANGREAPPAVRAPLAETDFPW</sequence>
<dbReference type="PANTHER" id="PTHR42681">
    <property type="entry name" value="MALONYL-COA-ACYL CARRIER PROTEIN TRANSACYLASE, MITOCHONDRIAL"/>
    <property type="match status" value="1"/>
</dbReference>
<feature type="domain" description="Malonyl-CoA:ACP transacylase (MAT)" evidence="1">
    <location>
        <begin position="18"/>
        <end position="305"/>
    </location>
</feature>
<dbReference type="InterPro" id="IPR016035">
    <property type="entry name" value="Acyl_Trfase/lysoPLipase"/>
</dbReference>
<accession>A0ABR6EPD8</accession>
<dbReference type="SUPFAM" id="SSF55048">
    <property type="entry name" value="Probable ACP-binding domain of malonyl-CoA ACP transacylase"/>
    <property type="match status" value="1"/>
</dbReference>
<dbReference type="InterPro" id="IPR016036">
    <property type="entry name" value="Malonyl_transacylase_ACP-bd"/>
</dbReference>
<dbReference type="InterPro" id="IPR050858">
    <property type="entry name" value="Mal-CoA-ACP_Trans/PKS_FabD"/>
</dbReference>
<keyword evidence="2" id="KW-0012">Acyltransferase</keyword>
<dbReference type="SUPFAM" id="SSF52151">
    <property type="entry name" value="FabD/lysophospholipase-like"/>
    <property type="match status" value="1"/>
</dbReference>
<organism evidence="2 3">
    <name type="scientific">Streptomyces durbertensis</name>
    <dbReference type="NCBI Taxonomy" id="2448886"/>
    <lineage>
        <taxon>Bacteria</taxon>
        <taxon>Bacillati</taxon>
        <taxon>Actinomycetota</taxon>
        <taxon>Actinomycetes</taxon>
        <taxon>Kitasatosporales</taxon>
        <taxon>Streptomycetaceae</taxon>
        <taxon>Streptomyces</taxon>
    </lineage>
</organism>
<name>A0ABR6EPD8_9ACTN</name>
<evidence type="ECO:0000259" key="1">
    <source>
        <dbReference type="SMART" id="SM00827"/>
    </source>
</evidence>
<dbReference type="SMART" id="SM00827">
    <property type="entry name" value="PKS_AT"/>
    <property type="match status" value="1"/>
</dbReference>
<dbReference type="PANTHER" id="PTHR42681:SF6">
    <property type="entry name" value="BLL0263 PROTEIN"/>
    <property type="match status" value="1"/>
</dbReference>
<dbReference type="GO" id="GO:0016746">
    <property type="term" value="F:acyltransferase activity"/>
    <property type="evidence" value="ECO:0007669"/>
    <property type="project" value="UniProtKB-KW"/>
</dbReference>
<dbReference type="Gene3D" id="3.40.366.10">
    <property type="entry name" value="Malonyl-Coenzyme A Acyl Carrier Protein, domain 2"/>
    <property type="match status" value="1"/>
</dbReference>
<keyword evidence="2" id="KW-0808">Transferase</keyword>
<dbReference type="Pfam" id="PF00698">
    <property type="entry name" value="Acyl_transf_1"/>
    <property type="match status" value="1"/>
</dbReference>
<dbReference type="Proteomes" id="UP000766698">
    <property type="component" value="Unassembled WGS sequence"/>
</dbReference>
<gene>
    <name evidence="2" type="ORF">GL263_27190</name>
</gene>
<reference evidence="3" key="1">
    <citation type="journal article" date="2020" name="Syst. Appl. Microbiol.">
        <title>Streptomyces alkaliterrae sp. nov., isolated from an alkaline soil, and emended descriptions of Streptomyces alkaliphilus, Streptomyces calidiresistens and Streptomyces durbertensis.</title>
        <authorList>
            <person name="Swiecimska M."/>
            <person name="Golinska P."/>
            <person name="Nouioui I."/>
            <person name="Wypij M."/>
            <person name="Rai M."/>
            <person name="Sangal V."/>
            <person name="Goodfellow M."/>
        </authorList>
    </citation>
    <scope>NUCLEOTIDE SEQUENCE [LARGE SCALE GENOMIC DNA]</scope>
    <source>
        <strain evidence="3">DSM 104538</strain>
    </source>
</reference>
<evidence type="ECO:0000313" key="3">
    <source>
        <dbReference type="Proteomes" id="UP000766698"/>
    </source>
</evidence>
<dbReference type="InterPro" id="IPR001227">
    <property type="entry name" value="Ac_transferase_dom_sf"/>
</dbReference>
<evidence type="ECO:0000313" key="2">
    <source>
        <dbReference type="EMBL" id="MBB1247204.1"/>
    </source>
</evidence>
<dbReference type="EMBL" id="WMLF01000839">
    <property type="protein sequence ID" value="MBB1247204.1"/>
    <property type="molecule type" value="Genomic_DNA"/>
</dbReference>
<comment type="caution">
    <text evidence="2">The sequence shown here is derived from an EMBL/GenBank/DDBJ whole genome shotgun (WGS) entry which is preliminary data.</text>
</comment>
<protein>
    <submittedName>
        <fullName evidence="2">Acyltransferase</fullName>
    </submittedName>
</protein>
<proteinExistence type="predicted"/>
<keyword evidence="3" id="KW-1185">Reference proteome</keyword>